<comment type="caution">
    <text evidence="2">The sequence shown here is derived from an EMBL/GenBank/DDBJ whole genome shotgun (WGS) entry which is preliminary data.</text>
</comment>
<dbReference type="SUPFAM" id="SSF51182">
    <property type="entry name" value="RmlC-like cupins"/>
    <property type="match status" value="1"/>
</dbReference>
<evidence type="ECO:0000313" key="3">
    <source>
        <dbReference type="Proteomes" id="UP000824107"/>
    </source>
</evidence>
<proteinExistence type="predicted"/>
<sequence length="121" mass="13791">MEDMIEFIKPDFSFADERGALTQLCREGWKQINVTSSKAGVFRGGHYHKNNKEAFYIIKGEIEIQLTKDGREETVTVKEGDFFVLKPYAVHSFKFKQDTLMVALYDKGVEEAGGQKDIYAA</sequence>
<feature type="domain" description="Capsular polysaccharide assembling protein CapF C-terminal" evidence="1">
    <location>
        <begin position="15"/>
        <end position="78"/>
    </location>
</feature>
<organism evidence="2 3">
    <name type="scientific">Candidatus Scatocola faecipullorum</name>
    <dbReference type="NCBI Taxonomy" id="2840917"/>
    <lineage>
        <taxon>Bacteria</taxon>
        <taxon>Pseudomonadati</taxon>
        <taxon>Pseudomonadota</taxon>
        <taxon>Alphaproteobacteria</taxon>
        <taxon>Rhodospirillales</taxon>
        <taxon>Rhodospirillaceae</taxon>
        <taxon>Rhodospirillaceae incertae sedis</taxon>
        <taxon>Candidatus Scatocola</taxon>
    </lineage>
</organism>
<evidence type="ECO:0000259" key="1">
    <source>
        <dbReference type="Pfam" id="PF14667"/>
    </source>
</evidence>
<dbReference type="EMBL" id="DVNC01000052">
    <property type="protein sequence ID" value="HIU53957.1"/>
    <property type="molecule type" value="Genomic_DNA"/>
</dbReference>
<evidence type="ECO:0000313" key="2">
    <source>
        <dbReference type="EMBL" id="HIU53957.1"/>
    </source>
</evidence>
<gene>
    <name evidence="2" type="ORF">IAD20_07760</name>
</gene>
<dbReference type="InterPro" id="IPR029303">
    <property type="entry name" value="CapF_C"/>
</dbReference>
<dbReference type="Proteomes" id="UP000824107">
    <property type="component" value="Unassembled WGS sequence"/>
</dbReference>
<dbReference type="Pfam" id="PF14667">
    <property type="entry name" value="Polysacc_synt_C"/>
    <property type="match status" value="1"/>
</dbReference>
<reference evidence="2" key="2">
    <citation type="journal article" date="2021" name="PeerJ">
        <title>Extensive microbial diversity within the chicken gut microbiome revealed by metagenomics and culture.</title>
        <authorList>
            <person name="Gilroy R."/>
            <person name="Ravi A."/>
            <person name="Getino M."/>
            <person name="Pursley I."/>
            <person name="Horton D.L."/>
            <person name="Alikhan N.F."/>
            <person name="Baker D."/>
            <person name="Gharbi K."/>
            <person name="Hall N."/>
            <person name="Watson M."/>
            <person name="Adriaenssens E.M."/>
            <person name="Foster-Nyarko E."/>
            <person name="Jarju S."/>
            <person name="Secka A."/>
            <person name="Antonio M."/>
            <person name="Oren A."/>
            <person name="Chaudhuri R.R."/>
            <person name="La Ragione R."/>
            <person name="Hildebrand F."/>
            <person name="Pallen M.J."/>
        </authorList>
    </citation>
    <scope>NUCLEOTIDE SEQUENCE</scope>
    <source>
        <strain evidence="2">ChiW3-316</strain>
    </source>
</reference>
<accession>A0A9D1M5J6</accession>
<dbReference type="AlphaFoldDB" id="A0A9D1M5J6"/>
<protein>
    <submittedName>
        <fullName evidence="2">Cupin domain-containing protein</fullName>
    </submittedName>
</protein>
<dbReference type="InterPro" id="IPR014710">
    <property type="entry name" value="RmlC-like_jellyroll"/>
</dbReference>
<dbReference type="InterPro" id="IPR011051">
    <property type="entry name" value="RmlC_Cupin_sf"/>
</dbReference>
<name>A0A9D1M5J6_9PROT</name>
<reference evidence="2" key="1">
    <citation type="submission" date="2020-10" db="EMBL/GenBank/DDBJ databases">
        <authorList>
            <person name="Gilroy R."/>
        </authorList>
    </citation>
    <scope>NUCLEOTIDE SEQUENCE</scope>
    <source>
        <strain evidence="2">ChiW3-316</strain>
    </source>
</reference>
<dbReference type="Gene3D" id="2.60.120.10">
    <property type="entry name" value="Jelly Rolls"/>
    <property type="match status" value="1"/>
</dbReference>